<dbReference type="GO" id="GO:0004325">
    <property type="term" value="F:ferrochelatase activity"/>
    <property type="evidence" value="ECO:0007669"/>
    <property type="project" value="InterPro"/>
</dbReference>
<dbReference type="GO" id="GO:0006783">
    <property type="term" value="P:heme biosynthetic process"/>
    <property type="evidence" value="ECO:0007669"/>
    <property type="project" value="InterPro"/>
</dbReference>
<organism evidence="1 2">
    <name type="scientific">Brevibacterium paucivorans</name>
    <dbReference type="NCBI Taxonomy" id="170994"/>
    <lineage>
        <taxon>Bacteria</taxon>
        <taxon>Bacillati</taxon>
        <taxon>Actinomycetota</taxon>
        <taxon>Actinomycetes</taxon>
        <taxon>Micrococcales</taxon>
        <taxon>Brevibacteriaceae</taxon>
        <taxon>Brevibacterium</taxon>
    </lineage>
</organism>
<feature type="non-terminal residue" evidence="1">
    <location>
        <position position="111"/>
    </location>
</feature>
<protein>
    <submittedName>
        <fullName evidence="1">Ferrochelatase</fullName>
    </submittedName>
</protein>
<dbReference type="RefSeq" id="WP_180965536.1">
    <property type="nucleotide sequence ID" value="NZ_PNHK01000670.1"/>
</dbReference>
<dbReference type="InterPro" id="IPR001015">
    <property type="entry name" value="Ferrochelatase"/>
</dbReference>
<sequence length="111" mass="12487">SYSSDRQYREDFAKASQKLAGEGIDVEIDKIRQYYNHPGFANTQVKIVREALAEFAQKTGGLDPQKHRVLYVVPFGFVSDHMEVVYDLDTEAKETADKHGFAFVRAATVGT</sequence>
<accession>A0A2N6VIA7</accession>
<evidence type="ECO:0000313" key="1">
    <source>
        <dbReference type="EMBL" id="PMC98938.1"/>
    </source>
</evidence>
<evidence type="ECO:0000313" key="2">
    <source>
        <dbReference type="Proteomes" id="UP000235598"/>
    </source>
</evidence>
<dbReference type="EMBL" id="PNHK01000670">
    <property type="protein sequence ID" value="PMC98938.1"/>
    <property type="molecule type" value="Genomic_DNA"/>
</dbReference>
<dbReference type="SUPFAM" id="SSF53800">
    <property type="entry name" value="Chelatase"/>
    <property type="match status" value="1"/>
</dbReference>
<gene>
    <name evidence="1" type="ORF">CJ199_15620</name>
</gene>
<proteinExistence type="predicted"/>
<reference evidence="1 2" key="1">
    <citation type="submission" date="2017-09" db="EMBL/GenBank/DDBJ databases">
        <title>Bacterial strain isolated from the female urinary microbiota.</title>
        <authorList>
            <person name="Thomas-White K."/>
            <person name="Kumar N."/>
            <person name="Forster S."/>
            <person name="Putonti C."/>
            <person name="Lawley T."/>
            <person name="Wolfe A.J."/>
        </authorList>
    </citation>
    <scope>NUCLEOTIDE SEQUENCE [LARGE SCALE GENOMIC DNA]</scope>
    <source>
        <strain evidence="1 2">UMB1301</strain>
    </source>
</reference>
<dbReference type="AlphaFoldDB" id="A0A2N6VIA7"/>
<dbReference type="Pfam" id="PF00762">
    <property type="entry name" value="Ferrochelatase"/>
    <property type="match status" value="1"/>
</dbReference>
<feature type="non-terminal residue" evidence="1">
    <location>
        <position position="1"/>
    </location>
</feature>
<name>A0A2N6VIA7_9MICO</name>
<dbReference type="Gene3D" id="3.40.50.1400">
    <property type="match status" value="1"/>
</dbReference>
<comment type="caution">
    <text evidence="1">The sequence shown here is derived from an EMBL/GenBank/DDBJ whole genome shotgun (WGS) entry which is preliminary data.</text>
</comment>
<dbReference type="Proteomes" id="UP000235598">
    <property type="component" value="Unassembled WGS sequence"/>
</dbReference>